<evidence type="ECO:0000313" key="4">
    <source>
        <dbReference type="Proteomes" id="UP000886632"/>
    </source>
</evidence>
<evidence type="ECO:0000256" key="1">
    <source>
        <dbReference type="SAM" id="MobiDB-lite"/>
    </source>
</evidence>
<feature type="region of interest" description="Disordered" evidence="1">
    <location>
        <begin position="177"/>
        <end position="212"/>
    </location>
</feature>
<evidence type="ECO:0000313" key="3">
    <source>
        <dbReference type="EMBL" id="MBL0003099.1"/>
    </source>
</evidence>
<dbReference type="Pfam" id="PF06527">
    <property type="entry name" value="TniQ"/>
    <property type="match status" value="1"/>
</dbReference>
<dbReference type="AlphaFoldDB" id="A0A9D7T8Y9"/>
<name>A0A9D7T8Y9_9MICO</name>
<dbReference type="EMBL" id="JADKGK010000009">
    <property type="protein sequence ID" value="MBL0003099.1"/>
    <property type="molecule type" value="Genomic_DNA"/>
</dbReference>
<dbReference type="InterPro" id="IPR009492">
    <property type="entry name" value="TniQ"/>
</dbReference>
<reference evidence="3" key="1">
    <citation type="submission" date="2020-10" db="EMBL/GenBank/DDBJ databases">
        <title>Connecting structure to function with the recovery of over 1000 high-quality activated sludge metagenome-assembled genomes encoding full-length rRNA genes using long-read sequencing.</title>
        <authorList>
            <person name="Singleton C.M."/>
            <person name="Petriglieri F."/>
            <person name="Kristensen J.M."/>
            <person name="Kirkegaard R.H."/>
            <person name="Michaelsen T.Y."/>
            <person name="Andersen M.H."/>
            <person name="Karst S.M."/>
            <person name="Dueholm M.S."/>
            <person name="Nielsen P.H."/>
            <person name="Albertsen M."/>
        </authorList>
    </citation>
    <scope>NUCLEOTIDE SEQUENCE</scope>
    <source>
        <strain evidence="3">Ribe_18-Q3-R11-54_MAXAC.001</strain>
    </source>
</reference>
<feature type="region of interest" description="Disordered" evidence="1">
    <location>
        <begin position="225"/>
        <end position="322"/>
    </location>
</feature>
<feature type="compositionally biased region" description="Polar residues" evidence="1">
    <location>
        <begin position="246"/>
        <end position="272"/>
    </location>
</feature>
<protein>
    <submittedName>
        <fullName evidence="3">TniQ family protein</fullName>
    </submittedName>
</protein>
<organism evidence="3 4">
    <name type="scientific">Candidatus Phosphoribacter hodrii</name>
    <dbReference type="NCBI Taxonomy" id="2953743"/>
    <lineage>
        <taxon>Bacteria</taxon>
        <taxon>Bacillati</taxon>
        <taxon>Actinomycetota</taxon>
        <taxon>Actinomycetes</taxon>
        <taxon>Micrococcales</taxon>
        <taxon>Dermatophilaceae</taxon>
        <taxon>Candidatus Phosphoribacter</taxon>
    </lineage>
</organism>
<feature type="compositionally biased region" description="Low complexity" evidence="1">
    <location>
        <begin position="301"/>
        <end position="312"/>
    </location>
</feature>
<dbReference type="Proteomes" id="UP000886632">
    <property type="component" value="Unassembled WGS sequence"/>
</dbReference>
<proteinExistence type="predicted"/>
<feature type="domain" description="TniQ" evidence="2">
    <location>
        <begin position="5"/>
        <end position="125"/>
    </location>
</feature>
<accession>A0A9D7T8Y9</accession>
<evidence type="ECO:0000259" key="2">
    <source>
        <dbReference type="Pfam" id="PF06527"/>
    </source>
</evidence>
<gene>
    <name evidence="3" type="ORF">IPP00_03625</name>
</gene>
<sequence length="322" mass="34914">MTVLPVRPAPRPSEPLSSYAVRLADANGIHRARVLPRYRHDIDIPTRELDTVAALAGLDGEAARRLTMNRYPLAIRGHGIQRRHGWRHHFEVVWLCPACTLTTGHTDLLWQTALMPVCLRCRCYLVQAGAAHTVTPAHPRVLELAEILRDLAEAAIDQPRARGILYRLRRRCQAWPAPVDPGLDANPDLPRSTSRRLACGAPTRHPTPARSRHCSSCAAAAWSATSVNDQRTPDSIRPPSSPPQTEPDSTGSSPACATTSPKTDSTQGTSRLSCHCRPATTPRHDGPGSGSRSPAPPPPCTCSSPKPTTATPRQRSRPPPSA</sequence>
<comment type="caution">
    <text evidence="3">The sequence shown here is derived from an EMBL/GenBank/DDBJ whole genome shotgun (WGS) entry which is preliminary data.</text>
</comment>